<dbReference type="InterPro" id="IPR009003">
    <property type="entry name" value="Peptidase_S1_PA"/>
</dbReference>
<dbReference type="GO" id="GO:0004252">
    <property type="term" value="F:serine-type endopeptidase activity"/>
    <property type="evidence" value="ECO:0007669"/>
    <property type="project" value="InterPro"/>
</dbReference>
<dbReference type="CDD" id="cd00190">
    <property type="entry name" value="Tryp_SPc"/>
    <property type="match status" value="1"/>
</dbReference>
<dbReference type="PROSITE" id="PS50240">
    <property type="entry name" value="TRYPSIN_DOM"/>
    <property type="match status" value="1"/>
</dbReference>
<feature type="region of interest" description="Disordered" evidence="5">
    <location>
        <begin position="541"/>
        <end position="564"/>
    </location>
</feature>
<feature type="disulfide bond" evidence="3">
    <location>
        <begin position="2254"/>
        <end position="2269"/>
    </location>
</feature>
<dbReference type="InterPro" id="IPR043504">
    <property type="entry name" value="Peptidase_S1_PA_chymotrypsin"/>
</dbReference>
<feature type="disulfide bond" evidence="3">
    <location>
        <begin position="2172"/>
        <end position="2190"/>
    </location>
</feature>
<dbReference type="EnsemblMetazoa" id="AATE000672-RA">
    <property type="protein sequence ID" value="AATE000672-PA.1"/>
    <property type="gene ID" value="AATE000672"/>
</dbReference>
<comment type="similarity">
    <text evidence="2">Belongs to the peptidase S1 family. CLIP subfamily.</text>
</comment>
<feature type="region of interest" description="Disordered" evidence="5">
    <location>
        <begin position="372"/>
        <end position="436"/>
    </location>
</feature>
<dbReference type="SUPFAM" id="SSF57424">
    <property type="entry name" value="LDL receptor-like module"/>
    <property type="match status" value="6"/>
</dbReference>
<sequence length="2403" mass="266979">MVKLDQVALDEDLSNSSVGTHRHVRRTNLLWLMLTAAGGVLIMGTIAFGFYMSMPTSGVNPLPSPAVLIAVEEETRVGVQGFDDEMENAGVRNFKQEAYVALAHSLQLLELMEDLEPLLERHQRTKRDLPEPGPNRIWRDDRSSEITYGARKRVQREDDLGTLPIAYGGFYAGNPGVRGSRRKRHISLAELERAKRNAEKEHRRLEREYYRCRKEAPNAKICDQIYEKLQRLSDEVNARFQEMANLLQHIQEPVPSKSVSFPKLVFGVTATPQSPPRTTTYRPESHVPKHNPAIETVEQLVNQMNISQGPPESDSPMRRFDPRQHYPVENSSIKSLDDLFDHIDLGSHVGDTTTESSIGTTVLGEDVGVKTTVTSPRYSESSTTAKPRTSTMSQRHRTTTDHDSDESTYPGPSSPKYVKPTTPTTPGRWTTSKSAAQAARNLHDVVEQLQYAQMLQLQPAPFHEDLGSPPSSINEFVMARSRNRDHTHHDHDQPTGLEPDPLYSSFHAHDTTETMRSAQHHLAVGPSAPFLNLCEQLRSAGGGGASGGHITKPNHGGFHATGSLQPGIPFTGEATKASSQIIVNSAYGAGYVPNTVCFYQNAPPTAAVQTPYAFRPAGTTYTYPNGGYPPATYHHPAAGGKLPLNDPAIDALIQPRITQAMINMPVSIQNHQHPGARASDGATVPNGPVLLCSMMYNAMINMPVSIQNHQHPGARASDGATVPNGPVLLCSMMYNGEQQANAGLPSAAAAVSTLPPYSAGAPQRHQFGNETAGDEGDDLADMFAAGRSLAARAKGRQHCRRGWVPCFSSHQCVRRTSWCDSKTDCMDGSDESACSCVSRLPRRKLCDGYADCPLGMDEMGCFGCEKFSFSCFHTEAEYQAAHRSGSMCYTVIEKCDGFDNCLNRKDEQDCSMLVRDLGHYLAYSVPHSAGVLHRNYKGKWYPVCNNGVQWAREACEAELGPLGREPQLSHGHGALPGPYISQAADSAVAQPVFSETCNGVYLNVKCPPVRCGMSKLHEMHSARISVRMRRNTTTTNGDELVEAVRIVGGTDAEPGAYPFIVGIFRDGKFHCGGSIYNNHWIISAAHCCDNFQNHYFEVRSGMLRKRSFAPQVQVTRVTHMIVHHAYSATRMANDIALMRVEHPFHYNRWVRPICMPAKHRTTNDRDWLWGPPPGTVCTAIGWGALRERGGARKCGQAEVDQPNLSGVSMAEILTSDFFSPSRFPLADHLKQVSVPILRTCKHKADRDSLQICAAEEDGGHDACQGDSGGPFVCQSSDNPYEWFLAGVVSHGEGCARAHEPGVYTRVALFIDWIAQKVREPLPAQMAGSDCPGMRCIWGGGICLPPGKKCNGFVNCLGGEDESGCEMDRLLRSMSNRDEEEESEEVVTTPRHVDIHENEESTDTVAPTSLTPRDETTTTVREESGEAQESMIVTQTVQADIMDTTSPTLEQNTTNEPSTTEASSTESSSTEASTTTETTSTERSTTEASSTEGSTTVETSTADPSTTEETTSPTTTWHVETTDNSAVIFLNDSPTTQGPMGFEFIAPKSPSTTEAIWKAVEKTVKEMRGQARTDNSSRPVLPSETVIPMTEDTLRPGATAATPLEPQADLLDPVDHPFFEEIDTMQQEKHKRVARFRMTVHNLHTKVKPPMPEPANMTAKYRQFWCQNITQRINMVHRCDRIVDCEDGSDELNCTCRDFLKDKIEYLICDGKTDCLDRTDEENCMNCTEAQYACRISQECIPREQVCNGHPDCRLHEDELDCLALTDGHRVYFDANNLTLFRNTGIVTKNTNGTWEVLCGAVLTAKTEHAVEKICSFLGFAGSRNYSLVTLKQHEIPTEIPADAGDNYLNLTVASDCQGWRISCEQHINATEHEIAHFEHTPTEEPVKVDIRPLIPIHRPHHMPQIVFQENAHIELIENFGDDYDWPWNTNIYLDGVLICSGLIIDAGWIIVASSCTRLVNLRHQYVAVVAGGAKSYLHIAGPYEQVVRVDCYHFIPEAETVMLHLEHKLNFSRHVLPTFVPENENIVDSECLAVGQDKYGRTKTLRVHLNGTNCQEATRSGVIVCKTNRSGWYPVGFYQNKRGLCGFNEVVRVTSLVESYHKIQHVLHDEQCAGQYYGEPHCLGKRCRYGKCVGEMLLCDRKNDCGDGSDEDPTFCASHNQTKNCLPHQLRCANGRCIDKSSFCDRKNDCGDSTDEPHDCSCYTYLRITDPGKICDGVRNCWDKSDENPRVCRCHATSFRCGESDICVPYDFVCDKERDCPNGEDELYCYALQQNSYEAGYGELMEQSYGIWYSKCFPKTAQFGDDYMRRVCEQLGYSQVRKIYGRAIVEEARLRTTANDTESPGDKLRRAATKTVVQNKFSKVVINANHTFYMKPSRPMFKVINWDQEDQQNCHRLELLCAP</sequence>
<keyword evidence="1 3" id="KW-1015">Disulfide bond</keyword>
<dbReference type="PROSITE" id="PS50068">
    <property type="entry name" value="LDLRA_2"/>
    <property type="match status" value="8"/>
</dbReference>
<dbReference type="PROSITE" id="PS00135">
    <property type="entry name" value="TRYPSIN_SER"/>
    <property type="match status" value="1"/>
</dbReference>
<evidence type="ECO:0000313" key="7">
    <source>
        <dbReference type="EnsemblMetazoa" id="AATE000672-PA.1"/>
    </source>
</evidence>
<dbReference type="InterPro" id="IPR001254">
    <property type="entry name" value="Trypsin_dom"/>
</dbReference>
<evidence type="ECO:0000256" key="1">
    <source>
        <dbReference type="ARBA" id="ARBA00023157"/>
    </source>
</evidence>
<keyword evidence="6" id="KW-0812">Transmembrane</keyword>
<dbReference type="PANTHER" id="PTHR24258">
    <property type="entry name" value="SERINE PROTEASE-RELATED"/>
    <property type="match status" value="1"/>
</dbReference>
<proteinExistence type="inferred from homology"/>
<feature type="disulfide bond" evidence="3">
    <location>
        <begin position="1746"/>
        <end position="1761"/>
    </location>
</feature>
<feature type="disulfide bond" evidence="3">
    <location>
        <begin position="1330"/>
        <end position="1342"/>
    </location>
</feature>
<dbReference type="InterPro" id="IPR018114">
    <property type="entry name" value="TRYPSIN_HIS"/>
</dbReference>
<feature type="region of interest" description="Disordered" evidence="5">
    <location>
        <begin position="1443"/>
        <end position="1521"/>
    </location>
</feature>
<evidence type="ECO:0000256" key="4">
    <source>
        <dbReference type="SAM" id="Coils"/>
    </source>
</evidence>
<dbReference type="PROSITE" id="PS00134">
    <property type="entry name" value="TRYPSIN_HIS"/>
    <property type="match status" value="1"/>
</dbReference>
<feature type="compositionally biased region" description="Low complexity" evidence="5">
    <location>
        <begin position="420"/>
        <end position="431"/>
    </location>
</feature>
<comment type="caution">
    <text evidence="3">Lacks conserved residue(s) required for the propagation of feature annotation.</text>
</comment>
<feature type="coiled-coil region" evidence="4">
    <location>
        <begin position="188"/>
        <end position="215"/>
    </location>
</feature>
<dbReference type="Pfam" id="PF00089">
    <property type="entry name" value="Trypsin"/>
    <property type="match status" value="2"/>
</dbReference>
<feature type="disulfide bond" evidence="3">
    <location>
        <begin position="819"/>
        <end position="834"/>
    </location>
</feature>
<dbReference type="Pfam" id="PF00057">
    <property type="entry name" value="Ldl_recept_a"/>
    <property type="match status" value="4"/>
</dbReference>
<dbReference type="SMART" id="SM00192">
    <property type="entry name" value="LDLa"/>
    <property type="match status" value="9"/>
</dbReference>
<dbReference type="SUPFAM" id="SSF50494">
    <property type="entry name" value="Trypsin-like serine proteases"/>
    <property type="match status" value="2"/>
</dbReference>
<feature type="disulfide bond" evidence="3">
    <location>
        <begin position="2165"/>
        <end position="2177"/>
    </location>
</feature>
<protein>
    <submittedName>
        <fullName evidence="7">Uncharacterized protein</fullName>
    </submittedName>
</protein>
<dbReference type="Pfam" id="PF09342">
    <property type="entry name" value="DUF1986"/>
    <property type="match status" value="1"/>
</dbReference>
<reference evidence="7" key="1">
    <citation type="submission" date="2022-08" db="UniProtKB">
        <authorList>
            <consortium name="EnsemblMetazoa"/>
        </authorList>
    </citation>
    <scope>IDENTIFICATION</scope>
    <source>
        <strain evidence="7">EBRO</strain>
    </source>
</reference>
<feature type="compositionally biased region" description="Polar residues" evidence="5">
    <location>
        <begin position="372"/>
        <end position="393"/>
    </location>
</feature>
<organism evidence="7">
    <name type="scientific">Anopheles atroparvus</name>
    <name type="common">European mosquito</name>
    <dbReference type="NCBI Taxonomy" id="41427"/>
    <lineage>
        <taxon>Eukaryota</taxon>
        <taxon>Metazoa</taxon>
        <taxon>Ecdysozoa</taxon>
        <taxon>Arthropoda</taxon>
        <taxon>Hexapoda</taxon>
        <taxon>Insecta</taxon>
        <taxon>Pterygota</taxon>
        <taxon>Neoptera</taxon>
        <taxon>Endopterygota</taxon>
        <taxon>Diptera</taxon>
        <taxon>Nematocera</taxon>
        <taxon>Culicoidea</taxon>
        <taxon>Culicidae</taxon>
        <taxon>Anophelinae</taxon>
        <taxon>Anopheles</taxon>
    </lineage>
</organism>
<feature type="transmembrane region" description="Helical" evidence="6">
    <location>
        <begin position="29"/>
        <end position="52"/>
    </location>
</feature>
<dbReference type="STRING" id="41427.A0A182IK47"/>
<feature type="compositionally biased region" description="Basic and acidic residues" evidence="5">
    <location>
        <begin position="1411"/>
        <end position="1423"/>
    </location>
</feature>
<feature type="disulfide bond" evidence="3">
    <location>
        <begin position="1708"/>
        <end position="1723"/>
    </location>
</feature>
<keyword evidence="6" id="KW-0472">Membrane</keyword>
<dbReference type="Gene3D" id="2.40.10.10">
    <property type="entry name" value="Trypsin-like serine proteases"/>
    <property type="match status" value="3"/>
</dbReference>
<dbReference type="CDD" id="cd00112">
    <property type="entry name" value="LDLa"/>
    <property type="match status" value="8"/>
</dbReference>
<dbReference type="SMART" id="SM00020">
    <property type="entry name" value="Tryp_SPc"/>
    <property type="match status" value="1"/>
</dbReference>
<dbReference type="InterPro" id="IPR002172">
    <property type="entry name" value="LDrepeatLR_classA_rpt"/>
</dbReference>
<dbReference type="Gene3D" id="4.10.400.10">
    <property type="entry name" value="Low-density Lipoprotein Receptor"/>
    <property type="match status" value="6"/>
</dbReference>
<feature type="disulfide bond" evidence="3">
    <location>
        <begin position="895"/>
        <end position="910"/>
    </location>
</feature>
<dbReference type="InterPro" id="IPR033116">
    <property type="entry name" value="TRYPSIN_SER"/>
</dbReference>
<feature type="compositionally biased region" description="Low complexity" evidence="5">
    <location>
        <begin position="1452"/>
        <end position="1518"/>
    </location>
</feature>
<dbReference type="VEuPathDB" id="VectorBase:AATE000672"/>
<accession>A0A182IK47</accession>
<dbReference type="GO" id="GO:0006508">
    <property type="term" value="P:proteolysis"/>
    <property type="evidence" value="ECO:0007669"/>
    <property type="project" value="InterPro"/>
</dbReference>
<evidence type="ECO:0000256" key="6">
    <source>
        <dbReference type="SAM" id="Phobius"/>
    </source>
</evidence>
<evidence type="ECO:0000256" key="2">
    <source>
        <dbReference type="ARBA" id="ARBA00024195"/>
    </source>
</evidence>
<feature type="compositionally biased region" description="Basic and acidic residues" evidence="5">
    <location>
        <begin position="483"/>
        <end position="493"/>
    </location>
</feature>
<dbReference type="PANTHER" id="PTHR24258:SF140">
    <property type="entry name" value="BCDNA.GH08420-RELATED"/>
    <property type="match status" value="1"/>
</dbReference>
<feature type="disulfide bond" evidence="3">
    <location>
        <begin position="1349"/>
        <end position="1364"/>
    </location>
</feature>
<evidence type="ECO:0000256" key="5">
    <source>
        <dbReference type="SAM" id="MobiDB-lite"/>
    </source>
</evidence>
<evidence type="ECO:0000256" key="3">
    <source>
        <dbReference type="PROSITE-ProRule" id="PRU00124"/>
    </source>
</evidence>
<keyword evidence="6" id="KW-1133">Transmembrane helix</keyword>
<name>A0A182IK47_ANOAO</name>
<dbReference type="InterPro" id="IPR023415">
    <property type="entry name" value="LDLR_class-A_CS"/>
</dbReference>
<dbReference type="PRINTS" id="PR00261">
    <property type="entry name" value="LDLRECEPTOR"/>
</dbReference>
<dbReference type="InterPro" id="IPR015420">
    <property type="entry name" value="Peptidase_S1A_nudel"/>
</dbReference>
<dbReference type="PROSITE" id="PS01209">
    <property type="entry name" value="LDLRA_1"/>
    <property type="match status" value="2"/>
</dbReference>
<keyword evidence="4" id="KW-0175">Coiled coil</keyword>
<feature type="region of interest" description="Disordered" evidence="5">
    <location>
        <begin position="1373"/>
        <end position="1430"/>
    </location>
</feature>
<feature type="region of interest" description="Disordered" evidence="5">
    <location>
        <begin position="483"/>
        <end position="505"/>
    </location>
</feature>
<dbReference type="InterPro" id="IPR036055">
    <property type="entry name" value="LDL_receptor-like_sf"/>
</dbReference>